<dbReference type="OrthoDB" id="580912at2"/>
<keyword evidence="1" id="KW-0175">Coiled coil</keyword>
<comment type="caution">
    <text evidence="4">The sequence shown here is derived from an EMBL/GenBank/DDBJ whole genome shotgun (WGS) entry which is preliminary data.</text>
</comment>
<dbReference type="InterPro" id="IPR037291">
    <property type="entry name" value="DUF4139"/>
</dbReference>
<dbReference type="STRING" id="454136.NIES2119_01065"/>
<dbReference type="AlphaFoldDB" id="A0A1U7ITS9"/>
<evidence type="ECO:0000259" key="3">
    <source>
        <dbReference type="Pfam" id="PF13600"/>
    </source>
</evidence>
<evidence type="ECO:0000313" key="5">
    <source>
        <dbReference type="Proteomes" id="UP000185860"/>
    </source>
</evidence>
<evidence type="ECO:0000313" key="4">
    <source>
        <dbReference type="EMBL" id="OKH40930.1"/>
    </source>
</evidence>
<sequence length="530" mass="60756">MTNDCKICEVTVYHNQALVTRRGKISLNGGQQEIAIANLPLTVHADSVTARCLSNPDVQLLAVRTERIFANESLQQRTNQILGKIRQLEEQKRQLEDQINSVQLQQAFIQSFSEKSVDRFTSNLNSESLNLTEVQELLDFLGKSYQNYAQSITEHEKHLIEIDKRLEVLYQQLKQIQQPVYKQIQSSVSIFIILESTLPGDCELEINYLVSQVDWTPFYDLRNSNITKHINLNYLAEIKQKTGENWTDVNLNISTAKPNLATQTLKLEPWYITGRKLPSCSPNNRQSQDDFAELEALLAEENDPAKKTDLVQVQKLVEQPNNFPGIVTFKLDKNYTILSDGTPHKVTVFNKDLPCHTEYVAILRQMSFAYLEATVTNNTNGVTLLPGKANIFFDNALIGTTELEKIAPGEEFKLNLGTDRDLKIEQNLVERDIEIIGNYRRTTFAYKVTVLNLKAEKVKLKLIVQLPVSRDEKVKVRLTNINPETHLGKMGELEWLFNLRAKGKRQFKREVYYQFTIEHPTEITVESLDI</sequence>
<dbReference type="InterPro" id="IPR011935">
    <property type="entry name" value="CHP02231"/>
</dbReference>
<dbReference type="Pfam" id="PF13598">
    <property type="entry name" value="DUF4139"/>
    <property type="match status" value="1"/>
</dbReference>
<dbReference type="PANTHER" id="PTHR31005">
    <property type="entry name" value="DUF4139 DOMAIN-CONTAINING PROTEIN"/>
    <property type="match status" value="1"/>
</dbReference>
<dbReference type="InterPro" id="IPR025554">
    <property type="entry name" value="DUF4140"/>
</dbReference>
<accession>A0A1U7ITS9</accession>
<reference evidence="4 5" key="1">
    <citation type="submission" date="2016-11" db="EMBL/GenBank/DDBJ databases">
        <title>Draft Genome Sequences of Nine Cyanobacterial Strains from Diverse Habitats.</title>
        <authorList>
            <person name="Zhu T."/>
            <person name="Hou S."/>
            <person name="Lu X."/>
            <person name="Hess W.R."/>
        </authorList>
    </citation>
    <scope>NUCLEOTIDE SEQUENCE [LARGE SCALE GENOMIC DNA]</scope>
    <source>
        <strain evidence="4 5">IAM M-71</strain>
    </source>
</reference>
<feature type="coiled-coil region" evidence="1">
    <location>
        <begin position="71"/>
        <end position="105"/>
    </location>
</feature>
<dbReference type="EMBL" id="MRCE01000001">
    <property type="protein sequence ID" value="OKH40930.1"/>
    <property type="molecule type" value="Genomic_DNA"/>
</dbReference>
<name>A0A1U7ITS9_9CYAN</name>
<gene>
    <name evidence="4" type="ORF">NIES2119_01065</name>
</gene>
<proteinExistence type="predicted"/>
<feature type="domain" description="DUF4139" evidence="2">
    <location>
        <begin position="204"/>
        <end position="520"/>
    </location>
</feature>
<dbReference type="Pfam" id="PF13600">
    <property type="entry name" value="DUF4140"/>
    <property type="match status" value="1"/>
</dbReference>
<organism evidence="4 5">
    <name type="scientific">[Phormidium ambiguum] IAM M-71</name>
    <dbReference type="NCBI Taxonomy" id="454136"/>
    <lineage>
        <taxon>Bacteria</taxon>
        <taxon>Bacillati</taxon>
        <taxon>Cyanobacteriota</taxon>
        <taxon>Cyanophyceae</taxon>
        <taxon>Oscillatoriophycideae</taxon>
        <taxon>Aerosakkonematales</taxon>
        <taxon>Aerosakkonemataceae</taxon>
        <taxon>Floridanema</taxon>
    </lineage>
</organism>
<protein>
    <recommendedName>
        <fullName evidence="6">Mucoidy inhibitor MuiA family protein</fullName>
    </recommendedName>
</protein>
<dbReference type="NCBIfam" id="TIGR02231">
    <property type="entry name" value="mucoidy inhibitor MuiA family protein"/>
    <property type="match status" value="1"/>
</dbReference>
<evidence type="ECO:0000259" key="2">
    <source>
        <dbReference type="Pfam" id="PF13598"/>
    </source>
</evidence>
<feature type="domain" description="DUF4140" evidence="3">
    <location>
        <begin position="10"/>
        <end position="109"/>
    </location>
</feature>
<evidence type="ECO:0008006" key="6">
    <source>
        <dbReference type="Google" id="ProtNLM"/>
    </source>
</evidence>
<dbReference type="Proteomes" id="UP000185860">
    <property type="component" value="Unassembled WGS sequence"/>
</dbReference>
<evidence type="ECO:0000256" key="1">
    <source>
        <dbReference type="SAM" id="Coils"/>
    </source>
</evidence>
<dbReference type="PANTHER" id="PTHR31005:SF8">
    <property type="entry name" value="DUF4139 DOMAIN-CONTAINING PROTEIN"/>
    <property type="match status" value="1"/>
</dbReference>
<dbReference type="RefSeq" id="WP_073591604.1">
    <property type="nucleotide sequence ID" value="NZ_MRCE01000001.1"/>
</dbReference>